<keyword evidence="1" id="KW-0418">Kinase</keyword>
<evidence type="ECO:0000313" key="1">
    <source>
        <dbReference type="EMBL" id="KHJ34841.1"/>
    </source>
</evidence>
<evidence type="ECO:0000313" key="2">
    <source>
        <dbReference type="Proteomes" id="UP000030854"/>
    </source>
</evidence>
<keyword evidence="1" id="KW-0808">Transferase</keyword>
<dbReference type="EMBL" id="JNVN01000648">
    <property type="protein sequence ID" value="KHJ34841.1"/>
    <property type="molecule type" value="Genomic_DNA"/>
</dbReference>
<organism evidence="1 2">
    <name type="scientific">Uncinula necator</name>
    <name type="common">Grape powdery mildew</name>
    <dbReference type="NCBI Taxonomy" id="52586"/>
    <lineage>
        <taxon>Eukaryota</taxon>
        <taxon>Fungi</taxon>
        <taxon>Dikarya</taxon>
        <taxon>Ascomycota</taxon>
        <taxon>Pezizomycotina</taxon>
        <taxon>Leotiomycetes</taxon>
        <taxon>Erysiphales</taxon>
        <taxon>Erysiphaceae</taxon>
        <taxon>Erysiphe</taxon>
    </lineage>
</organism>
<gene>
    <name evidence="1" type="ORF">EV44_g3670</name>
</gene>
<keyword evidence="2" id="KW-1185">Reference proteome</keyword>
<name>A0A0B1PD51_UNCNE</name>
<dbReference type="GO" id="GO:0016301">
    <property type="term" value="F:kinase activity"/>
    <property type="evidence" value="ECO:0007669"/>
    <property type="project" value="UniProtKB-KW"/>
</dbReference>
<dbReference type="HOGENOM" id="CLU_2514319_0_0_1"/>
<protein>
    <submittedName>
        <fullName evidence="1">Putative serine threonine protein kinase domain protein</fullName>
    </submittedName>
</protein>
<dbReference type="AlphaFoldDB" id="A0A0B1PD51"/>
<dbReference type="Proteomes" id="UP000030854">
    <property type="component" value="Unassembled WGS sequence"/>
</dbReference>
<reference evidence="1 2" key="1">
    <citation type="journal article" date="2014" name="BMC Genomics">
        <title>Adaptive genomic structural variation in the grape powdery mildew pathogen, Erysiphe necator.</title>
        <authorList>
            <person name="Jones L."/>
            <person name="Riaz S."/>
            <person name="Morales-Cruz A."/>
            <person name="Amrine K.C."/>
            <person name="McGuire B."/>
            <person name="Gubler W.D."/>
            <person name="Walker M.A."/>
            <person name="Cantu D."/>
        </authorList>
    </citation>
    <scope>NUCLEOTIDE SEQUENCE [LARGE SCALE GENOMIC DNA]</scope>
    <source>
        <strain evidence="2">c</strain>
    </source>
</reference>
<accession>A0A0B1PD51</accession>
<comment type="caution">
    <text evidence="1">The sequence shown here is derived from an EMBL/GenBank/DDBJ whole genome shotgun (WGS) entry which is preliminary data.</text>
</comment>
<proteinExistence type="predicted"/>
<sequence length="85" mass="9421">MDECWKKKRAEKEQNKSKILSVNRPDDSLNFQLDTAVDSHVSGNLNDFSSYSKSLQTIGVAGGGQVNTEGYSDIYLSTSVVNLKY</sequence>